<reference evidence="1" key="1">
    <citation type="submission" date="2021-05" db="EMBL/GenBank/DDBJ databases">
        <authorList>
            <person name="Scholz U."/>
            <person name="Mascher M."/>
            <person name="Fiebig A."/>
        </authorList>
    </citation>
    <scope>NUCLEOTIDE SEQUENCE [LARGE SCALE GENOMIC DNA]</scope>
</reference>
<protein>
    <submittedName>
        <fullName evidence="1">Uncharacterized protein</fullName>
    </submittedName>
</protein>
<reference evidence="1" key="2">
    <citation type="submission" date="2025-09" db="UniProtKB">
        <authorList>
            <consortium name="EnsemblPlants"/>
        </authorList>
    </citation>
    <scope>IDENTIFICATION</scope>
</reference>
<dbReference type="EnsemblPlants" id="AVESA.00010b.r2.2DG0373820.1">
    <property type="protein sequence ID" value="AVESA.00010b.r2.2DG0373820.1.CDS.1"/>
    <property type="gene ID" value="AVESA.00010b.r2.2DG0373820"/>
</dbReference>
<sequence length="359" mass="40605">MATSQRPTKRMESRCTPAMERATLVFEINGYSMHKGMGTGKFIRSTPVSVGGYEWCTKYYPDGSKKEAKDYVSVYIELLVKGPKVRAHYDFRLVNQESGLSASVRSCLEPSVEFNSLDKTKTWGYSNFKKRSDLEKSAYLRDDRLIIECDLTVVKEPLVAKAAVEVQIPPSDLSDNFGQLLETGEKADVTFKVQGEVFRAHKIVLATRSPVFKAELYGPMRDKRRHTIIVQDMQPAVFKSLLHFIYTDSLPPMDNLDADEGKEMVKHLLVAADRYAMERMKIECESILCESFDVETVATTLALADQHHCSRLRDACVEYIVSSNRMVDVLASKGYVHLKRSCPAVLVDVLESATKYRKI</sequence>
<evidence type="ECO:0000313" key="2">
    <source>
        <dbReference type="Proteomes" id="UP001732700"/>
    </source>
</evidence>
<proteinExistence type="predicted"/>
<accession>A0ACD5V6X1</accession>
<name>A0ACD5V6X1_AVESA</name>
<evidence type="ECO:0000313" key="1">
    <source>
        <dbReference type="EnsemblPlants" id="AVESA.00010b.r2.2DG0373820.1.CDS.1"/>
    </source>
</evidence>
<dbReference type="Proteomes" id="UP001732700">
    <property type="component" value="Chromosome 2D"/>
</dbReference>
<organism evidence="1 2">
    <name type="scientific">Avena sativa</name>
    <name type="common">Oat</name>
    <dbReference type="NCBI Taxonomy" id="4498"/>
    <lineage>
        <taxon>Eukaryota</taxon>
        <taxon>Viridiplantae</taxon>
        <taxon>Streptophyta</taxon>
        <taxon>Embryophyta</taxon>
        <taxon>Tracheophyta</taxon>
        <taxon>Spermatophyta</taxon>
        <taxon>Magnoliopsida</taxon>
        <taxon>Liliopsida</taxon>
        <taxon>Poales</taxon>
        <taxon>Poaceae</taxon>
        <taxon>BOP clade</taxon>
        <taxon>Pooideae</taxon>
        <taxon>Poodae</taxon>
        <taxon>Poeae</taxon>
        <taxon>Poeae Chloroplast Group 1 (Aveneae type)</taxon>
        <taxon>Aveninae</taxon>
        <taxon>Avena</taxon>
    </lineage>
</organism>
<keyword evidence="2" id="KW-1185">Reference proteome</keyword>